<dbReference type="InterPro" id="IPR003615">
    <property type="entry name" value="HNH_nuc"/>
</dbReference>
<name>A0A1I2DKI7_9MICO</name>
<proteinExistence type="inferred from homology"/>
<dbReference type="Pfam" id="PF02720">
    <property type="entry name" value="DUF222"/>
    <property type="match status" value="2"/>
</dbReference>
<feature type="chain" id="PRO_5011515240" evidence="2">
    <location>
        <begin position="21"/>
        <end position="668"/>
    </location>
</feature>
<dbReference type="InterPro" id="IPR003870">
    <property type="entry name" value="DUF222"/>
</dbReference>
<evidence type="ECO:0000313" key="4">
    <source>
        <dbReference type="EMBL" id="SFE81152.1"/>
    </source>
</evidence>
<dbReference type="GO" id="GO:0008270">
    <property type="term" value="F:zinc ion binding"/>
    <property type="evidence" value="ECO:0007669"/>
    <property type="project" value="InterPro"/>
</dbReference>
<evidence type="ECO:0000313" key="5">
    <source>
        <dbReference type="Proteomes" id="UP000198520"/>
    </source>
</evidence>
<dbReference type="GO" id="GO:0003676">
    <property type="term" value="F:nucleic acid binding"/>
    <property type="evidence" value="ECO:0007669"/>
    <property type="project" value="InterPro"/>
</dbReference>
<evidence type="ECO:0000256" key="2">
    <source>
        <dbReference type="SAM" id="SignalP"/>
    </source>
</evidence>
<dbReference type="STRING" id="285351.SAMN04488035_0606"/>
<keyword evidence="4" id="KW-0540">Nuclease</keyword>
<gene>
    <name evidence="4" type="ORF">SAMN04488035_0606</name>
</gene>
<dbReference type="Proteomes" id="UP000198520">
    <property type="component" value="Unassembled WGS sequence"/>
</dbReference>
<dbReference type="SMART" id="SM00507">
    <property type="entry name" value="HNHc"/>
    <property type="match status" value="1"/>
</dbReference>
<organism evidence="4 5">
    <name type="scientific">Flavimobilis marinus</name>
    <dbReference type="NCBI Taxonomy" id="285351"/>
    <lineage>
        <taxon>Bacteria</taxon>
        <taxon>Bacillati</taxon>
        <taxon>Actinomycetota</taxon>
        <taxon>Actinomycetes</taxon>
        <taxon>Micrococcales</taxon>
        <taxon>Jonesiaceae</taxon>
        <taxon>Flavimobilis</taxon>
    </lineage>
</organism>
<dbReference type="CDD" id="cd00085">
    <property type="entry name" value="HNHc"/>
    <property type="match status" value="1"/>
</dbReference>
<dbReference type="InterPro" id="IPR002711">
    <property type="entry name" value="HNH"/>
</dbReference>
<keyword evidence="2" id="KW-0732">Signal</keyword>
<feature type="signal peptide" evidence="2">
    <location>
        <begin position="1"/>
        <end position="20"/>
    </location>
</feature>
<accession>A0A1I2DKI7</accession>
<evidence type="ECO:0000259" key="3">
    <source>
        <dbReference type="SMART" id="SM00507"/>
    </source>
</evidence>
<reference evidence="5" key="1">
    <citation type="submission" date="2016-10" db="EMBL/GenBank/DDBJ databases">
        <authorList>
            <person name="Varghese N."/>
            <person name="Submissions S."/>
        </authorList>
    </citation>
    <scope>NUCLEOTIDE SEQUENCE [LARGE SCALE GENOMIC DNA]</scope>
    <source>
        <strain evidence="5">DSM 19083</strain>
    </source>
</reference>
<dbReference type="EMBL" id="FONZ01000001">
    <property type="protein sequence ID" value="SFE81152.1"/>
    <property type="molecule type" value="Genomic_DNA"/>
</dbReference>
<dbReference type="GO" id="GO:0004519">
    <property type="term" value="F:endonuclease activity"/>
    <property type="evidence" value="ECO:0007669"/>
    <property type="project" value="UniProtKB-KW"/>
</dbReference>
<keyword evidence="4" id="KW-0378">Hydrolase</keyword>
<protein>
    <submittedName>
        <fullName evidence="4">HNH endonuclease</fullName>
    </submittedName>
</protein>
<keyword evidence="5" id="KW-1185">Reference proteome</keyword>
<comment type="similarity">
    <text evidence="1">Belongs to the Rv1128c/1148c/1588c/1702c/1945/3466 family.</text>
</comment>
<sequence length="668" mass="70500">MVPIVVVSVALSSVVGMAGAQDGQVAQGGTGDALSAVTTVLPRCPASLAGLGRCAGTGFTVCDACESVWAWRDAEALRCPPEPPAEWFEDDVDDAPARAKAAPLSGRELVAARPSAHLVAALDDVALGDLDDYDVVEVVAAWDRVASWVAARQLQAVATLAKRDAMNPLWPASAGNVARPNVTGEELAMRLGRSRRAADAFVDLARALDGPLTPTAELLERGELDIAQTTAIHRGLHDVPVAGCLDVQDALLDRAPVRTPAQLTGDVQRALIALDPGGAAGRVAQAARGRRVERPRALPHGMAGIWAVLPAPEALAVDGELDARARTLRAAGDPRTLDQLRADLFAGTLLGVGSPTCTARPQIVPPALAGQSLGLSAEALGLPGATPGLPGQPLGLPGDAGAPVGEATPADLDVVSRPRARARRSQINVTVSLTTLLGLADEPAELAGYGPIDPATARRLASEGTWRRIITDPRSGAVLDVGRTRYRPPADLADYVRHRDRACARPGCSASAHTAELDHTVEFHRAGGTTSHDNLGPLCRRDHQIKTDGGFALAQEAPGSTSGAPRPGIAMRTAPALPHRGSIQRRGKVRWRRSIRWWSRTPRRVRIRLHAMRIGRTGLANRRTDHGHGHCSTPSPTMRLWLRRAHRRTLSSSACSRSCRSARSSRSP</sequence>
<keyword evidence="4" id="KW-0255">Endonuclease</keyword>
<evidence type="ECO:0000256" key="1">
    <source>
        <dbReference type="ARBA" id="ARBA00023450"/>
    </source>
</evidence>
<dbReference type="AlphaFoldDB" id="A0A1I2DKI7"/>
<dbReference type="Pfam" id="PF01844">
    <property type="entry name" value="HNH"/>
    <property type="match status" value="1"/>
</dbReference>
<feature type="domain" description="HNH nuclease" evidence="3">
    <location>
        <begin position="491"/>
        <end position="544"/>
    </location>
</feature>